<keyword evidence="5 8" id="KW-1133">Transmembrane helix</keyword>
<evidence type="ECO:0000313" key="10">
    <source>
        <dbReference type="Proteomes" id="UP001219037"/>
    </source>
</evidence>
<dbReference type="Proteomes" id="UP001219037">
    <property type="component" value="Chromosome"/>
</dbReference>
<keyword evidence="2 9" id="KW-0328">Glycosyltransferase</keyword>
<feature type="transmembrane region" description="Helical" evidence="8">
    <location>
        <begin position="196"/>
        <end position="217"/>
    </location>
</feature>
<feature type="transmembrane region" description="Helical" evidence="8">
    <location>
        <begin position="387"/>
        <end position="405"/>
    </location>
</feature>
<feature type="transmembrane region" description="Helical" evidence="8">
    <location>
        <begin position="320"/>
        <end position="345"/>
    </location>
</feature>
<evidence type="ECO:0000256" key="2">
    <source>
        <dbReference type="ARBA" id="ARBA00022676"/>
    </source>
</evidence>
<feature type="transmembrane region" description="Helical" evidence="8">
    <location>
        <begin position="417"/>
        <end position="442"/>
    </location>
</feature>
<dbReference type="EMBL" id="CP121252">
    <property type="protein sequence ID" value="WFP17827.1"/>
    <property type="molecule type" value="Genomic_DNA"/>
</dbReference>
<comment type="similarity">
    <text evidence="7">Belongs to the MptA/B family.</text>
</comment>
<organism evidence="9 10">
    <name type="scientific">Citricoccus muralis</name>
    <dbReference type="NCBI Taxonomy" id="169134"/>
    <lineage>
        <taxon>Bacteria</taxon>
        <taxon>Bacillati</taxon>
        <taxon>Actinomycetota</taxon>
        <taxon>Actinomycetes</taxon>
        <taxon>Micrococcales</taxon>
        <taxon>Micrococcaceae</taxon>
        <taxon>Citricoccus</taxon>
    </lineage>
</organism>
<evidence type="ECO:0000256" key="5">
    <source>
        <dbReference type="ARBA" id="ARBA00022989"/>
    </source>
</evidence>
<evidence type="ECO:0000256" key="6">
    <source>
        <dbReference type="ARBA" id="ARBA00023136"/>
    </source>
</evidence>
<evidence type="ECO:0000256" key="7">
    <source>
        <dbReference type="ARBA" id="ARBA00043987"/>
    </source>
</evidence>
<feature type="transmembrane region" description="Helical" evidence="8">
    <location>
        <begin position="454"/>
        <end position="472"/>
    </location>
</feature>
<evidence type="ECO:0000256" key="1">
    <source>
        <dbReference type="ARBA" id="ARBA00004141"/>
    </source>
</evidence>
<keyword evidence="3" id="KW-0808">Transferase</keyword>
<name>A0ABY8H9H7_9MICC</name>
<feature type="transmembrane region" description="Helical" evidence="8">
    <location>
        <begin position="57"/>
        <end position="79"/>
    </location>
</feature>
<evidence type="ECO:0000256" key="3">
    <source>
        <dbReference type="ARBA" id="ARBA00022679"/>
    </source>
</evidence>
<dbReference type="InterPro" id="IPR049829">
    <property type="entry name" value="MptA/B-like"/>
</dbReference>
<keyword evidence="6 8" id="KW-0472">Membrane</keyword>
<gene>
    <name evidence="9" type="primary">mptB</name>
    <name evidence="9" type="ORF">P8192_06960</name>
</gene>
<protein>
    <submittedName>
        <fullName evidence="9">Polyprenol phosphomannose-dependent alpha 1,6 mannosyltransferase MptB</fullName>
    </submittedName>
</protein>
<proteinExistence type="inferred from homology"/>
<keyword evidence="10" id="KW-1185">Reference proteome</keyword>
<evidence type="ECO:0000313" key="9">
    <source>
        <dbReference type="EMBL" id="WFP17827.1"/>
    </source>
</evidence>
<feature type="transmembrane region" description="Helical" evidence="8">
    <location>
        <begin position="357"/>
        <end position="381"/>
    </location>
</feature>
<feature type="transmembrane region" description="Helical" evidence="8">
    <location>
        <begin position="229"/>
        <end position="246"/>
    </location>
</feature>
<comment type="subcellular location">
    <subcellularLocation>
        <location evidence="1">Membrane</location>
        <topology evidence="1">Multi-pass membrane protein</topology>
    </subcellularLocation>
</comment>
<dbReference type="Pfam" id="PF26314">
    <property type="entry name" value="MptA_B_family"/>
    <property type="match status" value="1"/>
</dbReference>
<feature type="transmembrane region" description="Helical" evidence="8">
    <location>
        <begin position="109"/>
        <end position="128"/>
    </location>
</feature>
<keyword evidence="4 8" id="KW-0812">Transmembrane</keyword>
<reference evidence="9 10" key="1">
    <citation type="submission" date="2023-04" db="EMBL/GenBank/DDBJ databases">
        <title>Funneling lignin-derived compounds into biodiesel using alkali-halophilic Citricoccus sp. P2.</title>
        <authorList>
            <person name="Luo C.-B."/>
        </authorList>
    </citation>
    <scope>NUCLEOTIDE SEQUENCE [LARGE SCALE GENOMIC DNA]</scope>
    <source>
        <strain evidence="9 10">P2</strain>
    </source>
</reference>
<feature type="transmembrane region" description="Helical" evidence="8">
    <location>
        <begin position="16"/>
        <end position="37"/>
    </location>
</feature>
<sequence>MMGLSTFGHVHPRRHVTVGTLGSLLIMVGSWGVGWLPSNQLSWFAHSTILNPLRVETSGVISCAVAMMLGCLLLIRSWLRLGQDLRLPTLRIPPSSIVSGEPHVHARRYLSHAMIAWMTPLMLAFPIFSRDVYSYLAQGRVLHTGLNPYEHGVSSLSGWFMQGADSIWAESPSPYGPLFLLMARGIWVVTGGVPEAAILIFRLITVTGLVLCWWAVPRLARRFGSNQEWALWVAVLNPLTAFYLMAGVHNDSLMTGLLLAGFLLIGAGRDRWGTSTAGLVLIGVSIAIKPLTVLTLPFAGLLMLYRPDQARVRYRHRAAAWVWCLVVVGAVMTVAGAVSGLWFGWIPAMLTSGDAAFPYAPFGLLGLGVGWLVDVVFNTGLRPVADVVYTLGTAASLGLVAYLALRRRVINPLVSTALALTVTILLAPIIQPWYVLWVIPIYAVTRVWRGTMEWQSWTVYLMVVALAVVGVIDQVSVAQWIPILLVRGIILVVGVAGMVYLVLFDRATACLFPFRRDARQAMRRCEPPSELTTTRESE</sequence>
<feature type="transmembrane region" description="Helical" evidence="8">
    <location>
        <begin position="280"/>
        <end position="305"/>
    </location>
</feature>
<dbReference type="NCBIfam" id="NF038066">
    <property type="entry name" value="MptB"/>
    <property type="match status" value="1"/>
</dbReference>
<dbReference type="RefSeq" id="WP_278159575.1">
    <property type="nucleotide sequence ID" value="NZ_CP121252.1"/>
</dbReference>
<feature type="transmembrane region" description="Helical" evidence="8">
    <location>
        <begin position="484"/>
        <end position="503"/>
    </location>
</feature>
<dbReference type="GO" id="GO:0016757">
    <property type="term" value="F:glycosyltransferase activity"/>
    <property type="evidence" value="ECO:0007669"/>
    <property type="project" value="UniProtKB-KW"/>
</dbReference>
<evidence type="ECO:0000256" key="8">
    <source>
        <dbReference type="SAM" id="Phobius"/>
    </source>
</evidence>
<evidence type="ECO:0000256" key="4">
    <source>
        <dbReference type="ARBA" id="ARBA00022692"/>
    </source>
</evidence>
<accession>A0ABY8H9H7</accession>